<protein>
    <recommendedName>
        <fullName evidence="1">SnoaL-like domain-containing protein</fullName>
    </recommendedName>
</protein>
<feature type="domain" description="SnoaL-like" evidence="1">
    <location>
        <begin position="14"/>
        <end position="116"/>
    </location>
</feature>
<gene>
    <name evidence="2" type="ORF">GCM10022207_58530</name>
</gene>
<dbReference type="Pfam" id="PF12680">
    <property type="entry name" value="SnoaL_2"/>
    <property type="match status" value="1"/>
</dbReference>
<evidence type="ECO:0000313" key="3">
    <source>
        <dbReference type="Proteomes" id="UP001501563"/>
    </source>
</evidence>
<dbReference type="SUPFAM" id="SSF54427">
    <property type="entry name" value="NTF2-like"/>
    <property type="match status" value="1"/>
</dbReference>
<evidence type="ECO:0000313" key="2">
    <source>
        <dbReference type="EMBL" id="GAA3883769.1"/>
    </source>
</evidence>
<dbReference type="RefSeq" id="WP_345552282.1">
    <property type="nucleotide sequence ID" value="NZ_BAAAZA010000019.1"/>
</dbReference>
<sequence length="143" mass="15891">MSRNEDIVNACRSAYSGFEKNDSSDLVALMSPDVIFHFPTSLPYGGTFHGREGFLAFYRDLFDHYYEYFDYDAHTVLDAGSHVVVPVTARAKAKNGRIMENEHCLLFRVVDGLVVEARLYADTAKGRDVIDGLEVFPSAAAAS</sequence>
<dbReference type="PANTHER" id="PTHR41252:SF1">
    <property type="entry name" value="BLR2505 PROTEIN"/>
    <property type="match status" value="1"/>
</dbReference>
<dbReference type="Proteomes" id="UP001501563">
    <property type="component" value="Unassembled WGS sequence"/>
</dbReference>
<dbReference type="PANTHER" id="PTHR41252">
    <property type="entry name" value="BLR2505 PROTEIN"/>
    <property type="match status" value="1"/>
</dbReference>
<proteinExistence type="predicted"/>
<dbReference type="Gene3D" id="3.10.450.50">
    <property type="match status" value="1"/>
</dbReference>
<organism evidence="2 3">
    <name type="scientific">Streptomyces lannensis</name>
    <dbReference type="NCBI Taxonomy" id="766498"/>
    <lineage>
        <taxon>Bacteria</taxon>
        <taxon>Bacillati</taxon>
        <taxon>Actinomycetota</taxon>
        <taxon>Actinomycetes</taxon>
        <taxon>Kitasatosporales</taxon>
        <taxon>Streptomycetaceae</taxon>
        <taxon>Streptomyces</taxon>
    </lineage>
</organism>
<evidence type="ECO:0000259" key="1">
    <source>
        <dbReference type="Pfam" id="PF12680"/>
    </source>
</evidence>
<reference evidence="3" key="1">
    <citation type="journal article" date="2019" name="Int. J. Syst. Evol. Microbiol.">
        <title>The Global Catalogue of Microorganisms (GCM) 10K type strain sequencing project: providing services to taxonomists for standard genome sequencing and annotation.</title>
        <authorList>
            <consortium name="The Broad Institute Genomics Platform"/>
            <consortium name="The Broad Institute Genome Sequencing Center for Infectious Disease"/>
            <person name="Wu L."/>
            <person name="Ma J."/>
        </authorList>
    </citation>
    <scope>NUCLEOTIDE SEQUENCE [LARGE SCALE GENOMIC DNA]</scope>
    <source>
        <strain evidence="3">JCM 16578</strain>
    </source>
</reference>
<comment type="caution">
    <text evidence="2">The sequence shown here is derived from an EMBL/GenBank/DDBJ whole genome shotgun (WGS) entry which is preliminary data.</text>
</comment>
<dbReference type="InterPro" id="IPR032710">
    <property type="entry name" value="NTF2-like_dom_sf"/>
</dbReference>
<name>A0ABP7KPW7_9ACTN</name>
<dbReference type="EMBL" id="BAAAZA010000019">
    <property type="protein sequence ID" value="GAA3883769.1"/>
    <property type="molecule type" value="Genomic_DNA"/>
</dbReference>
<dbReference type="InterPro" id="IPR037401">
    <property type="entry name" value="SnoaL-like"/>
</dbReference>
<keyword evidence="3" id="KW-1185">Reference proteome</keyword>
<accession>A0ABP7KPW7</accession>